<accession>A0A6P1GBB5</accession>
<sequence>MCGEPGDDGERRKALAARAVERLERDHKFAEQELATHARWLTASLFAANSAGIIAVVNAKLGAGGIWAGMIFTLGVCAAMLSGYALQLIYSGQMDYLHSAERYWFLVKIGDPRDEAEEANLNDQMARANRWQFAAPLIGWISGVLFLGGAMATGYAMLHQPPVAAEQPAGKPGQKISIFSGDFRPAAVLRL</sequence>
<proteinExistence type="predicted"/>
<dbReference type="AlphaFoldDB" id="A0A6P1GBB5"/>
<keyword evidence="1" id="KW-0812">Transmembrane</keyword>
<protein>
    <submittedName>
        <fullName evidence="2">Uncharacterized protein</fullName>
    </submittedName>
</protein>
<keyword evidence="1" id="KW-0472">Membrane</keyword>
<dbReference type="EMBL" id="CP047218">
    <property type="protein sequence ID" value="QHD65766.1"/>
    <property type="molecule type" value="Genomic_DNA"/>
</dbReference>
<reference evidence="2 3" key="1">
    <citation type="submission" date="2019-12" db="EMBL/GenBank/DDBJ databases">
        <title>Functional and genomic insights into the Sphingobium yanoikuyae YC-JY1, a bacterium efficiently degrading bisphenol A.</title>
        <authorList>
            <person name="Jia Y."/>
            <person name="Li X."/>
            <person name="Wang J."/>
            <person name="Eltoukhy A."/>
            <person name="Lamraoui I."/>
            <person name="Yan Y."/>
        </authorList>
    </citation>
    <scope>NUCLEOTIDE SEQUENCE [LARGE SCALE GENOMIC DNA]</scope>
    <source>
        <strain evidence="2 3">YC-JY1</strain>
    </source>
</reference>
<evidence type="ECO:0000256" key="1">
    <source>
        <dbReference type="SAM" id="Phobius"/>
    </source>
</evidence>
<evidence type="ECO:0000313" key="3">
    <source>
        <dbReference type="Proteomes" id="UP000464086"/>
    </source>
</evidence>
<gene>
    <name evidence="2" type="ORF">GS397_00890</name>
</gene>
<keyword evidence="1" id="KW-1133">Transmembrane helix</keyword>
<name>A0A6P1GBB5_SPHYA</name>
<evidence type="ECO:0000313" key="2">
    <source>
        <dbReference type="EMBL" id="QHD65766.1"/>
    </source>
</evidence>
<dbReference type="Proteomes" id="UP000464086">
    <property type="component" value="Chromosome"/>
</dbReference>
<dbReference type="RefSeq" id="WP_159365394.1">
    <property type="nucleotide sequence ID" value="NZ_CP047218.1"/>
</dbReference>
<feature type="transmembrane region" description="Helical" evidence="1">
    <location>
        <begin position="66"/>
        <end position="90"/>
    </location>
</feature>
<feature type="transmembrane region" description="Helical" evidence="1">
    <location>
        <begin position="137"/>
        <end position="158"/>
    </location>
</feature>
<organism evidence="2 3">
    <name type="scientific">Sphingobium yanoikuyae</name>
    <name type="common">Sphingomonas yanoikuyae</name>
    <dbReference type="NCBI Taxonomy" id="13690"/>
    <lineage>
        <taxon>Bacteria</taxon>
        <taxon>Pseudomonadati</taxon>
        <taxon>Pseudomonadota</taxon>
        <taxon>Alphaproteobacteria</taxon>
        <taxon>Sphingomonadales</taxon>
        <taxon>Sphingomonadaceae</taxon>
        <taxon>Sphingobium</taxon>
    </lineage>
</organism>